<protein>
    <submittedName>
        <fullName evidence="1">Uncharacterized protein</fullName>
    </submittedName>
</protein>
<dbReference type="EMBL" id="JAANER010000004">
    <property type="protein sequence ID" value="KAG9189982.1"/>
    <property type="molecule type" value="Genomic_DNA"/>
</dbReference>
<gene>
    <name evidence="1" type="ORF">G6011_08070</name>
</gene>
<accession>A0AAD4FH78</accession>
<reference evidence="1" key="1">
    <citation type="submission" date="2021-07" db="EMBL/GenBank/DDBJ databases">
        <title>Genome Resource of American Ginseng Black Spot Pathogen Alternaria panax.</title>
        <authorList>
            <person name="Qiu C."/>
            <person name="Wang W."/>
            <person name="Liu Z."/>
        </authorList>
    </citation>
    <scope>NUCLEOTIDE SEQUENCE</scope>
    <source>
        <strain evidence="1">BNCC115425</strain>
    </source>
</reference>
<dbReference type="AlphaFoldDB" id="A0AAD4FH78"/>
<keyword evidence="2" id="KW-1185">Reference proteome</keyword>
<name>A0AAD4FH78_9PLEO</name>
<dbReference type="Proteomes" id="UP001199106">
    <property type="component" value="Unassembled WGS sequence"/>
</dbReference>
<evidence type="ECO:0000313" key="2">
    <source>
        <dbReference type="Proteomes" id="UP001199106"/>
    </source>
</evidence>
<organism evidence="1 2">
    <name type="scientific">Alternaria panax</name>
    <dbReference type="NCBI Taxonomy" id="48097"/>
    <lineage>
        <taxon>Eukaryota</taxon>
        <taxon>Fungi</taxon>
        <taxon>Dikarya</taxon>
        <taxon>Ascomycota</taxon>
        <taxon>Pezizomycotina</taxon>
        <taxon>Dothideomycetes</taxon>
        <taxon>Pleosporomycetidae</taxon>
        <taxon>Pleosporales</taxon>
        <taxon>Pleosporineae</taxon>
        <taxon>Pleosporaceae</taxon>
        <taxon>Alternaria</taxon>
        <taxon>Alternaria sect. Panax</taxon>
    </lineage>
</organism>
<sequence>MEEHGIDKGNTYNMDEKGFYVGIAYCRKRIFSKAVWESGERVVLFSPLSRYYTKELNNYLQRTQGLTRITKRDFYNNFWPA</sequence>
<comment type="caution">
    <text evidence="1">The sequence shown here is derived from an EMBL/GenBank/DDBJ whole genome shotgun (WGS) entry which is preliminary data.</text>
</comment>
<proteinExistence type="predicted"/>
<evidence type="ECO:0000313" key="1">
    <source>
        <dbReference type="EMBL" id="KAG9189982.1"/>
    </source>
</evidence>